<evidence type="ECO:0000313" key="3">
    <source>
        <dbReference type="EMBL" id="EME88815.1"/>
    </source>
</evidence>
<feature type="non-terminal residue" evidence="3">
    <location>
        <position position="1"/>
    </location>
</feature>
<feature type="non-terminal residue" evidence="3">
    <location>
        <position position="114"/>
    </location>
</feature>
<proteinExistence type="predicted"/>
<protein>
    <submittedName>
        <fullName evidence="3">Uncharacterized protein</fullName>
    </submittedName>
</protein>
<dbReference type="Gene3D" id="1.25.40.20">
    <property type="entry name" value="Ankyrin repeat-containing domain"/>
    <property type="match status" value="1"/>
</dbReference>
<dbReference type="KEGG" id="pfj:MYCFIDRAFT_124977"/>
<organism evidence="3 4">
    <name type="scientific">Pseudocercospora fijiensis (strain CIRAD86)</name>
    <name type="common">Black leaf streak disease fungus</name>
    <name type="synonym">Mycosphaerella fijiensis</name>
    <dbReference type="NCBI Taxonomy" id="383855"/>
    <lineage>
        <taxon>Eukaryota</taxon>
        <taxon>Fungi</taxon>
        <taxon>Dikarya</taxon>
        <taxon>Ascomycota</taxon>
        <taxon>Pezizomycotina</taxon>
        <taxon>Dothideomycetes</taxon>
        <taxon>Dothideomycetidae</taxon>
        <taxon>Mycosphaerellales</taxon>
        <taxon>Mycosphaerellaceae</taxon>
        <taxon>Pseudocercospora</taxon>
    </lineage>
</organism>
<dbReference type="EMBL" id="KB446555">
    <property type="protein sequence ID" value="EME88815.1"/>
    <property type="molecule type" value="Genomic_DNA"/>
</dbReference>
<dbReference type="STRING" id="383855.N1Q7T4"/>
<dbReference type="VEuPathDB" id="FungiDB:MYCFIDRAFT_124977"/>
<dbReference type="Proteomes" id="UP000016932">
    <property type="component" value="Unassembled WGS sequence"/>
</dbReference>
<keyword evidence="4" id="KW-1185">Reference proteome</keyword>
<dbReference type="OrthoDB" id="3634750at2759"/>
<dbReference type="GeneID" id="19330560"/>
<dbReference type="HOGENOM" id="CLU_000134_18_9_1"/>
<keyword evidence="2" id="KW-0040">ANK repeat</keyword>
<keyword evidence="1" id="KW-0677">Repeat</keyword>
<evidence type="ECO:0000256" key="1">
    <source>
        <dbReference type="ARBA" id="ARBA00022737"/>
    </source>
</evidence>
<reference evidence="3 4" key="1">
    <citation type="journal article" date="2012" name="PLoS Pathog.">
        <title>Diverse lifestyles and strategies of plant pathogenesis encoded in the genomes of eighteen Dothideomycetes fungi.</title>
        <authorList>
            <person name="Ohm R.A."/>
            <person name="Feau N."/>
            <person name="Henrissat B."/>
            <person name="Schoch C.L."/>
            <person name="Horwitz B.A."/>
            <person name="Barry K.W."/>
            <person name="Condon B.J."/>
            <person name="Copeland A.C."/>
            <person name="Dhillon B."/>
            <person name="Glaser F."/>
            <person name="Hesse C.N."/>
            <person name="Kosti I."/>
            <person name="LaButti K."/>
            <person name="Lindquist E.A."/>
            <person name="Lucas S."/>
            <person name="Salamov A.A."/>
            <person name="Bradshaw R.E."/>
            <person name="Ciuffetti L."/>
            <person name="Hamelin R.C."/>
            <person name="Kema G.H.J."/>
            <person name="Lawrence C."/>
            <person name="Scott J.A."/>
            <person name="Spatafora J.W."/>
            <person name="Turgeon B.G."/>
            <person name="de Wit P.J.G.M."/>
            <person name="Zhong S."/>
            <person name="Goodwin S.B."/>
            <person name="Grigoriev I.V."/>
        </authorList>
    </citation>
    <scope>NUCLEOTIDE SEQUENCE [LARGE SCALE GENOMIC DNA]</scope>
    <source>
        <strain evidence="3 4">CIRAD86</strain>
    </source>
</reference>
<evidence type="ECO:0000313" key="4">
    <source>
        <dbReference type="Proteomes" id="UP000016932"/>
    </source>
</evidence>
<dbReference type="PANTHER" id="PTHR24198">
    <property type="entry name" value="ANKYRIN REPEAT AND PROTEIN KINASE DOMAIN-CONTAINING PROTEIN"/>
    <property type="match status" value="1"/>
</dbReference>
<dbReference type="PANTHER" id="PTHR24198:SF165">
    <property type="entry name" value="ANKYRIN REPEAT-CONTAINING PROTEIN-RELATED"/>
    <property type="match status" value="1"/>
</dbReference>
<dbReference type="InterPro" id="IPR036770">
    <property type="entry name" value="Ankyrin_rpt-contain_sf"/>
</dbReference>
<dbReference type="RefSeq" id="XP_007921702.1">
    <property type="nucleotide sequence ID" value="XM_007923511.1"/>
</dbReference>
<sequence length="114" mass="11979">IVDLLLENAHIWQLISDSFDPALRAAAYNGHADIVRALLLAGARVDSPAADGSTALAFASRKGHVGVIEELLDWEAIVTVGCKMYNGSISVAIQAGSAAIVEILLRRAQPTSAQ</sequence>
<name>N1Q7T4_PSEFD</name>
<gene>
    <name evidence="3" type="ORF">MYCFIDRAFT_124977</name>
</gene>
<evidence type="ECO:0000256" key="2">
    <source>
        <dbReference type="ARBA" id="ARBA00023043"/>
    </source>
</evidence>
<dbReference type="InterPro" id="IPR002110">
    <property type="entry name" value="Ankyrin_rpt"/>
</dbReference>
<dbReference type="eggNOG" id="KOG0508">
    <property type="taxonomic scope" value="Eukaryota"/>
</dbReference>
<dbReference type="SUPFAM" id="SSF48403">
    <property type="entry name" value="Ankyrin repeat"/>
    <property type="match status" value="1"/>
</dbReference>
<dbReference type="SMART" id="SM00248">
    <property type="entry name" value="ANK"/>
    <property type="match status" value="3"/>
</dbReference>
<dbReference type="Pfam" id="PF12796">
    <property type="entry name" value="Ank_2"/>
    <property type="match status" value="1"/>
</dbReference>
<accession>N1Q7T4</accession>
<dbReference type="AlphaFoldDB" id="N1Q7T4"/>